<protein>
    <submittedName>
        <fullName evidence="1">Uncharacterized protein</fullName>
    </submittedName>
</protein>
<evidence type="ECO:0000313" key="2">
    <source>
        <dbReference type="Proteomes" id="UP000182983"/>
    </source>
</evidence>
<organism evidence="1 2">
    <name type="scientific">Magnetospirillum fulvum</name>
    <name type="common">Rhodospirillum fulvum</name>
    <dbReference type="NCBI Taxonomy" id="1082"/>
    <lineage>
        <taxon>Bacteria</taxon>
        <taxon>Pseudomonadati</taxon>
        <taxon>Pseudomonadota</taxon>
        <taxon>Alphaproteobacteria</taxon>
        <taxon>Rhodospirillales</taxon>
        <taxon>Rhodospirillaceae</taxon>
        <taxon>Magnetospirillum</taxon>
    </lineage>
</organism>
<reference evidence="2" key="1">
    <citation type="submission" date="2016-10" db="EMBL/GenBank/DDBJ databases">
        <authorList>
            <person name="Varghese N."/>
            <person name="Submissions S."/>
        </authorList>
    </citation>
    <scope>NUCLEOTIDE SEQUENCE [LARGE SCALE GENOMIC DNA]</scope>
    <source>
        <strain evidence="2">DSM 13234</strain>
    </source>
</reference>
<dbReference type="Proteomes" id="UP000182983">
    <property type="component" value="Unassembled WGS sequence"/>
</dbReference>
<gene>
    <name evidence="1" type="ORF">SAMN04244559_02396</name>
</gene>
<accession>A0A1H6I9A9</accession>
<proteinExistence type="predicted"/>
<name>A0A1H6I9A9_MAGFU</name>
<dbReference type="AlphaFoldDB" id="A0A1H6I9A9"/>
<evidence type="ECO:0000313" key="1">
    <source>
        <dbReference type="EMBL" id="SEH45196.1"/>
    </source>
</evidence>
<dbReference type="RefSeq" id="WP_074768870.1">
    <property type="nucleotide sequence ID" value="NZ_FNWO01000010.1"/>
</dbReference>
<keyword evidence="2" id="KW-1185">Reference proteome</keyword>
<dbReference type="OrthoDB" id="7355539at2"/>
<dbReference type="EMBL" id="FNWO01000010">
    <property type="protein sequence ID" value="SEH45196.1"/>
    <property type="molecule type" value="Genomic_DNA"/>
</dbReference>
<sequence length="121" mass="13640">MARDKYAGCVLHDQPAEVFATTEEAWLWFVRCQSARDEGARFGAGRGEVARPCEPDDIAREVGRLYRGRILRPAHLKVLDRFGRRLAPPDPWAGDSPAEARLWEEALDRLATPLKRKGIVS</sequence>